<evidence type="ECO:0000256" key="2">
    <source>
        <dbReference type="ARBA" id="ARBA00008644"/>
    </source>
</evidence>
<dbReference type="Pfam" id="PF23240">
    <property type="entry name" value="HAT_PRP39_N"/>
    <property type="match status" value="1"/>
</dbReference>
<dbReference type="GO" id="GO:0071011">
    <property type="term" value="C:precatalytic spliceosome"/>
    <property type="evidence" value="ECO:0007669"/>
    <property type="project" value="TreeGrafter"/>
</dbReference>
<dbReference type="Proteomes" id="UP001457282">
    <property type="component" value="Unassembled WGS sequence"/>
</dbReference>
<dbReference type="Gene3D" id="1.25.40.10">
    <property type="entry name" value="Tetratricopeptide repeat domain"/>
    <property type="match status" value="1"/>
</dbReference>
<dbReference type="GO" id="GO:0071007">
    <property type="term" value="C:U2-type catalytic step 2 spliceosome"/>
    <property type="evidence" value="ECO:0007669"/>
    <property type="project" value="TreeGrafter"/>
</dbReference>
<comment type="caution">
    <text evidence="7">The sequence shown here is derived from an EMBL/GenBank/DDBJ whole genome shotgun (WGS) entry which is preliminary data.</text>
</comment>
<evidence type="ECO:0000256" key="4">
    <source>
        <dbReference type="ARBA" id="ARBA00022737"/>
    </source>
</evidence>
<keyword evidence="8" id="KW-1185">Reference proteome</keyword>
<proteinExistence type="inferred from homology"/>
<dbReference type="GO" id="GO:0071014">
    <property type="term" value="C:post-mRNA release spliceosomal complex"/>
    <property type="evidence" value="ECO:0007669"/>
    <property type="project" value="TreeGrafter"/>
</dbReference>
<evidence type="ECO:0008006" key="9">
    <source>
        <dbReference type="Google" id="ProtNLM"/>
    </source>
</evidence>
<dbReference type="InterPro" id="IPR003107">
    <property type="entry name" value="HAT"/>
</dbReference>
<comment type="subcellular location">
    <subcellularLocation>
        <location evidence="1">Nucleus</location>
    </subcellularLocation>
</comment>
<protein>
    <recommendedName>
        <fullName evidence="9">Crooked neck-like protein 1</fullName>
    </recommendedName>
</protein>
<gene>
    <name evidence="7" type="ORF">M0R45_016713</name>
</gene>
<dbReference type="AlphaFoldDB" id="A0AAW1XU55"/>
<dbReference type="SMART" id="SM00386">
    <property type="entry name" value="HAT"/>
    <property type="match status" value="3"/>
</dbReference>
<evidence type="ECO:0000256" key="6">
    <source>
        <dbReference type="ARBA" id="ARBA00023242"/>
    </source>
</evidence>
<sequence length="203" mass="24548">MAPKAKIFDKYIVMELQLGNIDRCRKLYIKYLEWSPQNCYAWIKYAELENILSEKERARMLFEEAIRQPQLDMPELLWKVYLEFEISEKEFERTRQLYERLLDRKMDLKVWISYAKFEAEGEANDSLLEEEKKKQCIQHARRVFERADNCLNAPELKEARSALLEEWLNMEASFGDLEEPQMTDNIKILEAAYRWKKQKCEED</sequence>
<keyword evidence="4" id="KW-0677">Repeat</keyword>
<evidence type="ECO:0000256" key="3">
    <source>
        <dbReference type="ARBA" id="ARBA00022664"/>
    </source>
</evidence>
<reference evidence="7 8" key="1">
    <citation type="journal article" date="2023" name="G3 (Bethesda)">
        <title>A chromosome-length genome assembly and annotation of blackberry (Rubus argutus, cv. 'Hillquist').</title>
        <authorList>
            <person name="Bruna T."/>
            <person name="Aryal R."/>
            <person name="Dudchenko O."/>
            <person name="Sargent D.J."/>
            <person name="Mead D."/>
            <person name="Buti M."/>
            <person name="Cavallini A."/>
            <person name="Hytonen T."/>
            <person name="Andres J."/>
            <person name="Pham M."/>
            <person name="Weisz D."/>
            <person name="Mascagni F."/>
            <person name="Usai G."/>
            <person name="Natali L."/>
            <person name="Bassil N."/>
            <person name="Fernandez G.E."/>
            <person name="Lomsadze A."/>
            <person name="Armour M."/>
            <person name="Olukolu B."/>
            <person name="Poorten T."/>
            <person name="Britton C."/>
            <person name="Davik J."/>
            <person name="Ashrafi H."/>
            <person name="Aiden E.L."/>
            <person name="Borodovsky M."/>
            <person name="Worthington M."/>
        </authorList>
    </citation>
    <scope>NUCLEOTIDE SEQUENCE [LARGE SCALE GENOMIC DNA]</scope>
    <source>
        <strain evidence="7">PI 553951</strain>
    </source>
</reference>
<comment type="similarity">
    <text evidence="2">Belongs to the crooked-neck family.</text>
</comment>
<dbReference type="PANTHER" id="PTHR11246:SF3">
    <property type="entry name" value="CROOKED NECK-LIKE PROTEIN 1"/>
    <property type="match status" value="1"/>
</dbReference>
<evidence type="ECO:0000256" key="5">
    <source>
        <dbReference type="ARBA" id="ARBA00023187"/>
    </source>
</evidence>
<dbReference type="PANTHER" id="PTHR11246">
    <property type="entry name" value="PRE-MRNA SPLICING FACTOR"/>
    <property type="match status" value="1"/>
</dbReference>
<evidence type="ECO:0000313" key="8">
    <source>
        <dbReference type="Proteomes" id="UP001457282"/>
    </source>
</evidence>
<accession>A0AAW1XU55</accession>
<keyword evidence="5" id="KW-0508">mRNA splicing</keyword>
<keyword evidence="6" id="KW-0539">Nucleus</keyword>
<dbReference type="InterPro" id="IPR011990">
    <property type="entry name" value="TPR-like_helical_dom_sf"/>
</dbReference>
<keyword evidence="3" id="KW-0507">mRNA processing</keyword>
<evidence type="ECO:0000313" key="7">
    <source>
        <dbReference type="EMBL" id="KAK9940038.1"/>
    </source>
</evidence>
<name>A0AAW1XU55_RUBAR</name>
<dbReference type="GO" id="GO:0000245">
    <property type="term" value="P:spliceosomal complex assembly"/>
    <property type="evidence" value="ECO:0007669"/>
    <property type="project" value="TreeGrafter"/>
</dbReference>
<evidence type="ECO:0000256" key="1">
    <source>
        <dbReference type="ARBA" id="ARBA00004123"/>
    </source>
</evidence>
<dbReference type="GO" id="GO:0000974">
    <property type="term" value="C:Prp19 complex"/>
    <property type="evidence" value="ECO:0007669"/>
    <property type="project" value="TreeGrafter"/>
</dbReference>
<dbReference type="SUPFAM" id="SSF48452">
    <property type="entry name" value="TPR-like"/>
    <property type="match status" value="1"/>
</dbReference>
<organism evidence="7 8">
    <name type="scientific">Rubus argutus</name>
    <name type="common">Southern blackberry</name>
    <dbReference type="NCBI Taxonomy" id="59490"/>
    <lineage>
        <taxon>Eukaryota</taxon>
        <taxon>Viridiplantae</taxon>
        <taxon>Streptophyta</taxon>
        <taxon>Embryophyta</taxon>
        <taxon>Tracheophyta</taxon>
        <taxon>Spermatophyta</taxon>
        <taxon>Magnoliopsida</taxon>
        <taxon>eudicotyledons</taxon>
        <taxon>Gunneridae</taxon>
        <taxon>Pentapetalae</taxon>
        <taxon>rosids</taxon>
        <taxon>fabids</taxon>
        <taxon>Rosales</taxon>
        <taxon>Rosaceae</taxon>
        <taxon>Rosoideae</taxon>
        <taxon>Rosoideae incertae sedis</taxon>
        <taxon>Rubus</taxon>
    </lineage>
</organism>
<dbReference type="EMBL" id="JBEDUW010000003">
    <property type="protein sequence ID" value="KAK9940038.1"/>
    <property type="molecule type" value="Genomic_DNA"/>
</dbReference>
<dbReference type="InterPro" id="IPR045075">
    <property type="entry name" value="Syf1-like"/>
</dbReference>